<evidence type="ECO:0000313" key="5">
    <source>
        <dbReference type="Proteomes" id="UP000076858"/>
    </source>
</evidence>
<dbReference type="GO" id="GO:0003676">
    <property type="term" value="F:nucleic acid binding"/>
    <property type="evidence" value="ECO:0007669"/>
    <property type="project" value="InterPro"/>
</dbReference>
<gene>
    <name evidence="4" type="ORF">APZ42_032942</name>
</gene>
<dbReference type="SUPFAM" id="SSF53098">
    <property type="entry name" value="Ribonuclease H-like"/>
    <property type="match status" value="1"/>
</dbReference>
<dbReference type="InterPro" id="IPR036397">
    <property type="entry name" value="RNaseH_sf"/>
</dbReference>
<dbReference type="Gene3D" id="3.10.10.10">
    <property type="entry name" value="HIV Type 1 Reverse Transcriptase, subunit A, domain 1"/>
    <property type="match status" value="1"/>
</dbReference>
<reference evidence="4 5" key="1">
    <citation type="submission" date="2016-03" db="EMBL/GenBank/DDBJ databases">
        <title>EvidentialGene: Evidence-directed Construction of Genes on Genomes.</title>
        <authorList>
            <person name="Gilbert D.G."/>
            <person name="Choi J.-H."/>
            <person name="Mockaitis K."/>
            <person name="Colbourne J."/>
            <person name="Pfrender M."/>
        </authorList>
    </citation>
    <scope>NUCLEOTIDE SEQUENCE [LARGE SCALE GENOMIC DNA]</scope>
    <source>
        <strain evidence="4 5">Xinb3</strain>
        <tissue evidence="4">Complete organism</tissue>
    </source>
</reference>
<dbReference type="Pfam" id="PF13359">
    <property type="entry name" value="DDE_Tnp_4"/>
    <property type="match status" value="1"/>
</dbReference>
<evidence type="ECO:0000256" key="1">
    <source>
        <dbReference type="ARBA" id="ARBA00001968"/>
    </source>
</evidence>
<sequence>MLLSESTGLSNKPSVYEVVEFTLIDKKDKPIYIKAIVIEVAKPLEDKQHERINSLPHLKKLNLAHPTIKNDMFNIDLLIGAHIYWSIVEDEKPIRGEGPVAVRSRIGYLVSGSLSGTAHESPNPVISLHVTAIEEFDVSCLWSLESLEIHPQKENSEEAAEYARENIKYQDGKYDAKFPWKKEHPDLPPNFKMFFGKLIEDQLENQLIEKVPESETTKPCHYIPYHYVKKNSITTPIRIVYNCLCRARNGFRSHQIGLVADVEKAFHHIGLDENDRDFLRWFWLQDPSDPESELIAYRFEVIPIGAKSSPFILNSTVIHHLKQESSAVARDMKNNIFVDNIVFGCKTQEETIEYYNSANTIMKRAVSATHKDILRGTHSLYDQLGFYSPLSVKGKILLQDLNREKVPLEQKLSDQQLDRWRMIAADISSAVDQRIMRAYGAVAYLVQNNKVVFVMAKSKINPKKEDSIECERELSIPEAELMAAYIGTLVAETIVVALEPLGILIDPSKYKWSILLRVTTLIQRLYKNLKLNDRLRLSWNHEPLTSLELADAEKIWFRVFQPLVSQLDLFLDPQGVIRCGGCYANANMTEAAKHPLLIPKNSQLAKLIITSVHKRIFHLRIDQTLTHLQQRYLIPAYRPQVVAVVHNYVKCRRVSGVINVRIKGTKEVAQAYILLMTCGFSRALHLEVVQDMSTKSFLKGFRLYTGHHRLPRFIISDNTSTFIIASGYLTKLLNDHQVTRFLSDRNIQWKFIPKKAPWYGGFWETLVAMAKNVLTKMVGLNKLTLEELQTVICEIEAVLNDRKLKPILSEIDVLTPLTPSGLLYGERFTIFPQDIAMEEELDDPIYGKRASFLSKSLPCFIFKLETDLKDYEKFKSGVGYLKLKDGVVPHLNLPTSTSCEVDYEAMYFSANNSDMALEGRMSVASMSSGYHSLQSESRMSITTEFNVELHQILGDVSEPNQIVNDCYHLEPIESPTLISSTEEPQKVEDLFVNSSDTDMQGRISVDSLSSGYYSSQCESRMSTTTECNMALHHILGDACEHNHTCFNNYRHEQMETSTPIVVNKETQTDYKQFVQSLSIKETQNETQSWQISSTPLSAKRKLRDSLAIETSSYGNVIHLRVEHQGRKKIHLGINHSRQMTYHYCPPACRLFTVRLNLNIEVANGQYNSWNLIQELISVLIAIGFLNFRQLIVWPSDESNHRAMPIGFRKSFKKVSGVGDCLEIALQKPFDAFEQALTWSDYKKAKTIKYYVVITPNGLFMYCSAGYGGRATDEMIVSHCGFLDLLKRGMAIMLDRGFKKVQSVVLEKGCEVVRPPSVSEGKQLSKEQVFSGRKIAGVRIHVERAIRRIREFKFLAPHACIHNSLVSCADDAIFLVCGLINMQSCLTKC</sequence>
<dbReference type="Gene3D" id="3.30.420.10">
    <property type="entry name" value="Ribonuclease H-like superfamily/Ribonuclease H"/>
    <property type="match status" value="1"/>
</dbReference>
<protein>
    <recommendedName>
        <fullName evidence="3">Integrase catalytic domain-containing protein</fullName>
    </recommendedName>
</protein>
<dbReference type="InterPro" id="IPR043502">
    <property type="entry name" value="DNA/RNA_pol_sf"/>
</dbReference>
<evidence type="ECO:0000313" key="4">
    <source>
        <dbReference type="EMBL" id="KZS04165.1"/>
    </source>
</evidence>
<dbReference type="GO" id="GO:0042575">
    <property type="term" value="C:DNA polymerase complex"/>
    <property type="evidence" value="ECO:0007669"/>
    <property type="project" value="UniProtKB-ARBA"/>
</dbReference>
<dbReference type="InterPro" id="IPR012337">
    <property type="entry name" value="RNaseH-like_sf"/>
</dbReference>
<dbReference type="GO" id="GO:0015074">
    <property type="term" value="P:DNA integration"/>
    <property type="evidence" value="ECO:0007669"/>
    <property type="project" value="InterPro"/>
</dbReference>
<dbReference type="Pfam" id="PF05380">
    <property type="entry name" value="Peptidase_A17"/>
    <property type="match status" value="2"/>
</dbReference>
<feature type="domain" description="Integrase catalytic" evidence="3">
    <location>
        <begin position="635"/>
        <end position="827"/>
    </location>
</feature>
<dbReference type="GO" id="GO:0071897">
    <property type="term" value="P:DNA biosynthetic process"/>
    <property type="evidence" value="ECO:0007669"/>
    <property type="project" value="UniProtKB-ARBA"/>
</dbReference>
<evidence type="ECO:0000256" key="2">
    <source>
        <dbReference type="ARBA" id="ARBA00022723"/>
    </source>
</evidence>
<dbReference type="InterPro" id="IPR000477">
    <property type="entry name" value="RT_dom"/>
</dbReference>
<accession>A0A162D8E2</accession>
<dbReference type="OrthoDB" id="6348843at2759"/>
<comment type="cofactor">
    <cofactor evidence="1">
        <name>a divalent metal cation</name>
        <dbReference type="ChEBI" id="CHEBI:60240"/>
    </cofactor>
</comment>
<dbReference type="Gene3D" id="3.30.70.270">
    <property type="match status" value="1"/>
</dbReference>
<dbReference type="SUPFAM" id="SSF56672">
    <property type="entry name" value="DNA/RNA polymerases"/>
    <property type="match status" value="1"/>
</dbReference>
<dbReference type="Pfam" id="PF17921">
    <property type="entry name" value="Integrase_H2C2"/>
    <property type="match status" value="1"/>
</dbReference>
<name>A0A162D8E2_9CRUS</name>
<comment type="caution">
    <text evidence="4">The sequence shown here is derived from an EMBL/GenBank/DDBJ whole genome shotgun (WGS) entry which is preliminary data.</text>
</comment>
<keyword evidence="5" id="KW-1185">Reference proteome</keyword>
<dbReference type="PROSITE" id="PS50994">
    <property type="entry name" value="INTEGRASE"/>
    <property type="match status" value="1"/>
</dbReference>
<dbReference type="GO" id="GO:0046872">
    <property type="term" value="F:metal ion binding"/>
    <property type="evidence" value="ECO:0007669"/>
    <property type="project" value="UniProtKB-KW"/>
</dbReference>
<dbReference type="Pfam" id="PF00078">
    <property type="entry name" value="RVT_1"/>
    <property type="match status" value="1"/>
</dbReference>
<organism evidence="4 5">
    <name type="scientific">Daphnia magna</name>
    <dbReference type="NCBI Taxonomy" id="35525"/>
    <lineage>
        <taxon>Eukaryota</taxon>
        <taxon>Metazoa</taxon>
        <taxon>Ecdysozoa</taxon>
        <taxon>Arthropoda</taxon>
        <taxon>Crustacea</taxon>
        <taxon>Branchiopoda</taxon>
        <taxon>Diplostraca</taxon>
        <taxon>Cladocera</taxon>
        <taxon>Anomopoda</taxon>
        <taxon>Daphniidae</taxon>
        <taxon>Daphnia</taxon>
    </lineage>
</organism>
<dbReference type="InterPro" id="IPR001584">
    <property type="entry name" value="Integrase_cat-core"/>
</dbReference>
<dbReference type="PANTHER" id="PTHR47331">
    <property type="entry name" value="PHD-TYPE DOMAIN-CONTAINING PROTEIN"/>
    <property type="match status" value="1"/>
</dbReference>
<dbReference type="InterPro" id="IPR041588">
    <property type="entry name" value="Integrase_H2C2"/>
</dbReference>
<evidence type="ECO:0000259" key="3">
    <source>
        <dbReference type="PROSITE" id="PS50994"/>
    </source>
</evidence>
<dbReference type="EMBL" id="LRGB01003128">
    <property type="protein sequence ID" value="KZS04165.1"/>
    <property type="molecule type" value="Genomic_DNA"/>
</dbReference>
<dbReference type="InterPro" id="IPR027806">
    <property type="entry name" value="HARBI1_dom"/>
</dbReference>
<dbReference type="Proteomes" id="UP000076858">
    <property type="component" value="Unassembled WGS sequence"/>
</dbReference>
<dbReference type="InterPro" id="IPR008042">
    <property type="entry name" value="Retrotrans_Pao"/>
</dbReference>
<proteinExistence type="predicted"/>
<dbReference type="InterPro" id="IPR043128">
    <property type="entry name" value="Rev_trsase/Diguanyl_cyclase"/>
</dbReference>
<keyword evidence="2" id="KW-0479">Metal-binding</keyword>